<dbReference type="EMBL" id="MU154688">
    <property type="protein sequence ID" value="KAF9488988.1"/>
    <property type="molecule type" value="Genomic_DNA"/>
</dbReference>
<evidence type="ECO:0000313" key="2">
    <source>
        <dbReference type="EMBL" id="KAF9488988.1"/>
    </source>
</evidence>
<dbReference type="AlphaFoldDB" id="A0A9P5ZJ31"/>
<evidence type="ECO:0000313" key="3">
    <source>
        <dbReference type="Proteomes" id="UP000807025"/>
    </source>
</evidence>
<evidence type="ECO:0000256" key="1">
    <source>
        <dbReference type="SAM" id="MobiDB-lite"/>
    </source>
</evidence>
<comment type="caution">
    <text evidence="2">The sequence shown here is derived from an EMBL/GenBank/DDBJ whole genome shotgun (WGS) entry which is preliminary data.</text>
</comment>
<feature type="compositionally biased region" description="Basic and acidic residues" evidence="1">
    <location>
        <begin position="236"/>
        <end position="246"/>
    </location>
</feature>
<organism evidence="2 3">
    <name type="scientific">Pleurotus eryngii</name>
    <name type="common">Boletus of the steppes</name>
    <dbReference type="NCBI Taxonomy" id="5323"/>
    <lineage>
        <taxon>Eukaryota</taxon>
        <taxon>Fungi</taxon>
        <taxon>Dikarya</taxon>
        <taxon>Basidiomycota</taxon>
        <taxon>Agaricomycotina</taxon>
        <taxon>Agaricomycetes</taxon>
        <taxon>Agaricomycetidae</taxon>
        <taxon>Agaricales</taxon>
        <taxon>Pleurotineae</taxon>
        <taxon>Pleurotaceae</taxon>
        <taxon>Pleurotus</taxon>
    </lineage>
</organism>
<sequence>MVASLLARMQGTDLNRQGSASDTRADTQCALSEEVDEFLRSIVLDMDNGSEEPSSPGEIAFKEAGLPATSTMNGAVSSHVPGEAAELVEEGEILDPPVLALYPSHLVSLVRENLTRRGGGSTIAPDVLQQKITELFTDDVCRSLAGLNKEFNAQLNAQIEIKLDEVQNALSSRVKTSDPAENGELAHSPDHPAVCKVASDVSSSDSDADSSSKSGVESKTLRTPEKNYGKGTPMDQGKDEGKDKNNTSRNVTLPDRPKPHIPRLRRNSMNSSSIAPEIDVLYVPRRYSAPFPSSTHNPRSPPSLYRDPDRPAPLSCKDERMLSAHQMSQVAPHDLSGAYSMKRKRDREDYLPYDSPASSSSSSRSRSRSDSPARYVHRLPKRREDLVSYIPGHHRSAYGKHSSDTRSAPSMPGASKPHTRTKRRRMAEGQAGWELRESEKVDGPTHGDTVTSPPMSAATPPPLTASSTTVEPNDDIPRQHPNGLEAGTAPPSIPSQNFSYPLPSLWDVKDGLPSPGILSIDFVVDPQTSTQLCIPRAGQNGPDRASQLPFRLQLLCTLDEAWNDLTFDPSSVTPLQMAEEVLKMEVQWPRQGDLIVQVNEGTPWCCTYMPKDLGLSSPPLDLTTSVREGQNTIRLIQLSDMSRHIFVLHASSRDQTPESTPLSADFYKLLMQPQLF</sequence>
<feature type="compositionally biased region" description="Low complexity" evidence="1">
    <location>
        <begin position="451"/>
        <end position="469"/>
    </location>
</feature>
<name>A0A9P5ZJ31_PLEER</name>
<feature type="compositionally biased region" description="Low complexity" evidence="1">
    <location>
        <begin position="354"/>
        <end position="374"/>
    </location>
</feature>
<proteinExistence type="predicted"/>
<feature type="region of interest" description="Disordered" evidence="1">
    <location>
        <begin position="288"/>
        <end position="496"/>
    </location>
</feature>
<feature type="compositionally biased region" description="Basic and acidic residues" evidence="1">
    <location>
        <begin position="219"/>
        <end position="228"/>
    </location>
</feature>
<accession>A0A9P5ZJ31</accession>
<feature type="compositionally biased region" description="Low complexity" evidence="1">
    <location>
        <begin position="196"/>
        <end position="214"/>
    </location>
</feature>
<protein>
    <submittedName>
        <fullName evidence="2">Uncharacterized protein</fullName>
    </submittedName>
</protein>
<dbReference type="OrthoDB" id="2968509at2759"/>
<feature type="region of interest" description="Disordered" evidence="1">
    <location>
        <begin position="172"/>
        <end position="276"/>
    </location>
</feature>
<dbReference type="Proteomes" id="UP000807025">
    <property type="component" value="Unassembled WGS sequence"/>
</dbReference>
<feature type="compositionally biased region" description="Basic and acidic residues" evidence="1">
    <location>
        <begin position="306"/>
        <end position="322"/>
    </location>
</feature>
<keyword evidence="3" id="KW-1185">Reference proteome</keyword>
<reference evidence="2" key="1">
    <citation type="submission" date="2020-11" db="EMBL/GenBank/DDBJ databases">
        <authorList>
            <consortium name="DOE Joint Genome Institute"/>
            <person name="Ahrendt S."/>
            <person name="Riley R."/>
            <person name="Andreopoulos W."/>
            <person name="Labutti K."/>
            <person name="Pangilinan J."/>
            <person name="Ruiz-Duenas F.J."/>
            <person name="Barrasa J.M."/>
            <person name="Sanchez-Garcia M."/>
            <person name="Camarero S."/>
            <person name="Miyauchi S."/>
            <person name="Serrano A."/>
            <person name="Linde D."/>
            <person name="Babiker R."/>
            <person name="Drula E."/>
            <person name="Ayuso-Fernandez I."/>
            <person name="Pacheco R."/>
            <person name="Padilla G."/>
            <person name="Ferreira P."/>
            <person name="Barriuso J."/>
            <person name="Kellner H."/>
            <person name="Castanera R."/>
            <person name="Alfaro M."/>
            <person name="Ramirez L."/>
            <person name="Pisabarro A.G."/>
            <person name="Kuo A."/>
            <person name="Tritt A."/>
            <person name="Lipzen A."/>
            <person name="He G."/>
            <person name="Yan M."/>
            <person name="Ng V."/>
            <person name="Cullen D."/>
            <person name="Martin F."/>
            <person name="Rosso M.-N."/>
            <person name="Henrissat B."/>
            <person name="Hibbett D."/>
            <person name="Martinez A.T."/>
            <person name="Grigoriev I.V."/>
        </authorList>
    </citation>
    <scope>NUCLEOTIDE SEQUENCE</scope>
    <source>
        <strain evidence="2">ATCC 90797</strain>
    </source>
</reference>
<feature type="compositionally biased region" description="Basic and acidic residues" evidence="1">
    <location>
        <begin position="434"/>
        <end position="445"/>
    </location>
</feature>
<gene>
    <name evidence="2" type="ORF">BDN71DRAFT_1456709</name>
</gene>